<dbReference type="VEuPathDB" id="FungiDB:VP01_453g10"/>
<keyword evidence="2" id="KW-0749">Sporulation</keyword>
<dbReference type="OrthoDB" id="2497353at2759"/>
<sequence>MQAPRHVDSYLASHPAATAQPTPPIYPTSTKEPAYNYALSYRNETPVRKEDKYSLTVLQQPRQARMVGSGEKADRRTHLRWMNTSRPIDPPPVLKFEVSHSRNQSQASVDLTLLRSPYLMCFATLCEANPPFNELYAIPQSNKSYMVGSMVSSVFQLRESKAPTDDKPGLPEGHYFVFHDFGVRVEGSYRLKFSVYEIVDRKVFHRQSTMSERFQVFAAKNFPGMQESTDISQFLVQQGLRMRVRSKNLNVPVLPENFKSASTTSKRLPKRKSSDKREKPSPPKYPAPKFKPVSDPQPQCYPRPAAIKLAPSSAIGGRSTSNCKHPPLPGPEGMLSGHRPESSSRNPLFLTQPITSKSTLSQSFSHHCQ</sequence>
<keyword evidence="4" id="KW-0804">Transcription</keyword>
<keyword evidence="5" id="KW-0539">Nucleus</keyword>
<dbReference type="AlphaFoldDB" id="A0A0L6UNU7"/>
<feature type="domain" description="Velvet" evidence="7">
    <location>
        <begin position="47"/>
        <end position="245"/>
    </location>
</feature>
<reference evidence="8 9" key="1">
    <citation type="submission" date="2015-08" db="EMBL/GenBank/DDBJ databases">
        <title>Next Generation Sequencing and Analysis of the Genome of Puccinia sorghi L Schw, the Causal Agent of Maize Common Rust.</title>
        <authorList>
            <person name="Rochi L."/>
            <person name="Burguener G."/>
            <person name="Darino M."/>
            <person name="Turjanski A."/>
            <person name="Kreff E."/>
            <person name="Dieguez M.J."/>
            <person name="Sacco F."/>
        </authorList>
    </citation>
    <scope>NUCLEOTIDE SEQUENCE [LARGE SCALE GENOMIC DNA]</scope>
    <source>
        <strain evidence="8 9">RO10H11247</strain>
    </source>
</reference>
<evidence type="ECO:0000313" key="8">
    <source>
        <dbReference type="EMBL" id="KNZ50218.1"/>
    </source>
</evidence>
<evidence type="ECO:0000256" key="5">
    <source>
        <dbReference type="ARBA" id="ARBA00023242"/>
    </source>
</evidence>
<evidence type="ECO:0000256" key="3">
    <source>
        <dbReference type="ARBA" id="ARBA00023015"/>
    </source>
</evidence>
<dbReference type="GO" id="GO:0005634">
    <property type="term" value="C:nucleus"/>
    <property type="evidence" value="ECO:0007669"/>
    <property type="project" value="UniProtKB-SubCell"/>
</dbReference>
<proteinExistence type="predicted"/>
<evidence type="ECO:0000256" key="2">
    <source>
        <dbReference type="ARBA" id="ARBA00022969"/>
    </source>
</evidence>
<dbReference type="PANTHER" id="PTHR33572">
    <property type="entry name" value="SPORE DEVELOPMENT REGULATOR VOSA"/>
    <property type="match status" value="1"/>
</dbReference>
<dbReference type="InterPro" id="IPR038491">
    <property type="entry name" value="Velvet_dom_sf"/>
</dbReference>
<evidence type="ECO:0000256" key="1">
    <source>
        <dbReference type="ARBA" id="ARBA00004123"/>
    </source>
</evidence>
<dbReference type="Pfam" id="PF11754">
    <property type="entry name" value="Velvet"/>
    <property type="match status" value="2"/>
</dbReference>
<evidence type="ECO:0000256" key="4">
    <source>
        <dbReference type="ARBA" id="ARBA00023163"/>
    </source>
</evidence>
<feature type="region of interest" description="Disordered" evidence="6">
    <location>
        <begin position="1"/>
        <end position="30"/>
    </location>
</feature>
<evidence type="ECO:0000313" key="9">
    <source>
        <dbReference type="Proteomes" id="UP000037035"/>
    </source>
</evidence>
<dbReference type="STRING" id="27349.A0A0L6UNU7"/>
<dbReference type="Proteomes" id="UP000037035">
    <property type="component" value="Unassembled WGS sequence"/>
</dbReference>
<dbReference type="InterPro" id="IPR037525">
    <property type="entry name" value="Velvet_dom"/>
</dbReference>
<dbReference type="PANTHER" id="PTHR33572:SF18">
    <property type="entry name" value="SPORE DEVELOPMENT REGULATOR VOSA"/>
    <property type="match status" value="1"/>
</dbReference>
<keyword evidence="3" id="KW-0805">Transcription regulation</keyword>
<dbReference type="GO" id="GO:0030435">
    <property type="term" value="P:sporulation resulting in formation of a cellular spore"/>
    <property type="evidence" value="ECO:0007669"/>
    <property type="project" value="UniProtKB-KW"/>
</dbReference>
<organism evidence="8 9">
    <name type="scientific">Puccinia sorghi</name>
    <dbReference type="NCBI Taxonomy" id="27349"/>
    <lineage>
        <taxon>Eukaryota</taxon>
        <taxon>Fungi</taxon>
        <taxon>Dikarya</taxon>
        <taxon>Basidiomycota</taxon>
        <taxon>Pucciniomycotina</taxon>
        <taxon>Pucciniomycetes</taxon>
        <taxon>Pucciniales</taxon>
        <taxon>Pucciniaceae</taxon>
        <taxon>Puccinia</taxon>
    </lineage>
</organism>
<feature type="compositionally biased region" description="Polar residues" evidence="6">
    <location>
        <begin position="352"/>
        <end position="369"/>
    </location>
</feature>
<dbReference type="InterPro" id="IPR021740">
    <property type="entry name" value="Velvet"/>
</dbReference>
<gene>
    <name evidence="8" type="ORF">VP01_453g10</name>
</gene>
<evidence type="ECO:0000256" key="6">
    <source>
        <dbReference type="SAM" id="MobiDB-lite"/>
    </source>
</evidence>
<comment type="subcellular location">
    <subcellularLocation>
        <location evidence="1">Nucleus</location>
    </subcellularLocation>
</comment>
<dbReference type="PROSITE" id="PS51821">
    <property type="entry name" value="VELVET"/>
    <property type="match status" value="1"/>
</dbReference>
<feature type="region of interest" description="Disordered" evidence="6">
    <location>
        <begin position="255"/>
        <end position="369"/>
    </location>
</feature>
<protein>
    <recommendedName>
        <fullName evidence="7">Velvet domain-containing protein</fullName>
    </recommendedName>
</protein>
<dbReference type="EMBL" id="LAVV01009657">
    <property type="protein sequence ID" value="KNZ50218.1"/>
    <property type="molecule type" value="Genomic_DNA"/>
</dbReference>
<comment type="caution">
    <text evidence="8">The sequence shown here is derived from an EMBL/GenBank/DDBJ whole genome shotgun (WGS) entry which is preliminary data.</text>
</comment>
<keyword evidence="9" id="KW-1185">Reference proteome</keyword>
<accession>A0A0L6UNU7</accession>
<name>A0A0L6UNU7_9BASI</name>
<evidence type="ECO:0000259" key="7">
    <source>
        <dbReference type="PROSITE" id="PS51821"/>
    </source>
</evidence>
<dbReference type="Gene3D" id="2.60.40.3960">
    <property type="entry name" value="Velvet domain"/>
    <property type="match status" value="1"/>
</dbReference>